<dbReference type="GO" id="GO:0050982">
    <property type="term" value="P:detection of mechanical stimulus"/>
    <property type="evidence" value="ECO:0007669"/>
    <property type="project" value="TreeGrafter"/>
</dbReference>
<dbReference type="GO" id="GO:0016020">
    <property type="term" value="C:membrane"/>
    <property type="evidence" value="ECO:0007669"/>
    <property type="project" value="UniProtKB-SubCell"/>
</dbReference>
<dbReference type="PANTHER" id="PTHR10877:SF183">
    <property type="entry name" value="AT14535P-RELATED"/>
    <property type="match status" value="1"/>
</dbReference>
<keyword evidence="7" id="KW-1185">Reference proteome</keyword>
<keyword evidence="5" id="KW-0472">Membrane</keyword>
<dbReference type="InterPro" id="IPR046791">
    <property type="entry name" value="Polycystin_dom"/>
</dbReference>
<dbReference type="AlphaFoldDB" id="A0A914CCJ3"/>
<evidence type="ECO:0000256" key="2">
    <source>
        <dbReference type="ARBA" id="ARBA00007200"/>
    </source>
</evidence>
<accession>A0A914CCJ3</accession>
<dbReference type="GO" id="GO:0005262">
    <property type="term" value="F:calcium channel activity"/>
    <property type="evidence" value="ECO:0007669"/>
    <property type="project" value="TreeGrafter"/>
</dbReference>
<organism evidence="7 8">
    <name type="scientific">Acrobeloides nanus</name>
    <dbReference type="NCBI Taxonomy" id="290746"/>
    <lineage>
        <taxon>Eukaryota</taxon>
        <taxon>Metazoa</taxon>
        <taxon>Ecdysozoa</taxon>
        <taxon>Nematoda</taxon>
        <taxon>Chromadorea</taxon>
        <taxon>Rhabditida</taxon>
        <taxon>Tylenchina</taxon>
        <taxon>Cephalobomorpha</taxon>
        <taxon>Cephaloboidea</taxon>
        <taxon>Cephalobidae</taxon>
        <taxon>Acrobeloides</taxon>
    </lineage>
</organism>
<sequence>MSESNMIFYENKLLGYPRMRMLKVNNKSCEVVNSFRREITQCFGKYSEANEDQTPIGSEKMFSFEYQSAEILDSESYWGEISTYGGGGFVQDLSSNDPNETLARIATLKENRWIDRGTRVVFIDFSLYNANINLFCIIK</sequence>
<evidence type="ECO:0000256" key="5">
    <source>
        <dbReference type="ARBA" id="ARBA00023136"/>
    </source>
</evidence>
<evidence type="ECO:0000313" key="8">
    <source>
        <dbReference type="WBParaSite" id="ACRNAN_Path_832.g3174.t1"/>
    </source>
</evidence>
<evidence type="ECO:0000313" key="7">
    <source>
        <dbReference type="Proteomes" id="UP000887540"/>
    </source>
</evidence>
<evidence type="ECO:0000259" key="6">
    <source>
        <dbReference type="Pfam" id="PF20519"/>
    </source>
</evidence>
<feature type="domain" description="Polycystin" evidence="6">
    <location>
        <begin position="3"/>
        <end position="139"/>
    </location>
</feature>
<keyword evidence="3" id="KW-0812">Transmembrane</keyword>
<protein>
    <submittedName>
        <fullName evidence="8">Polycystin domain-containing protein</fullName>
    </submittedName>
</protein>
<evidence type="ECO:0000256" key="3">
    <source>
        <dbReference type="ARBA" id="ARBA00022692"/>
    </source>
</evidence>
<comment type="subcellular location">
    <subcellularLocation>
        <location evidence="1">Membrane</location>
        <topology evidence="1">Multi-pass membrane protein</topology>
    </subcellularLocation>
</comment>
<proteinExistence type="inferred from homology"/>
<evidence type="ECO:0000256" key="1">
    <source>
        <dbReference type="ARBA" id="ARBA00004141"/>
    </source>
</evidence>
<dbReference type="Proteomes" id="UP000887540">
    <property type="component" value="Unplaced"/>
</dbReference>
<comment type="similarity">
    <text evidence="2">Belongs to the polycystin family.</text>
</comment>
<dbReference type="Pfam" id="PF20519">
    <property type="entry name" value="Polycystin_dom"/>
    <property type="match status" value="1"/>
</dbReference>
<reference evidence="8" key="1">
    <citation type="submission" date="2022-11" db="UniProtKB">
        <authorList>
            <consortium name="WormBaseParasite"/>
        </authorList>
    </citation>
    <scope>IDENTIFICATION</scope>
</reference>
<keyword evidence="4" id="KW-1133">Transmembrane helix</keyword>
<dbReference type="WBParaSite" id="ACRNAN_Path_832.g3174.t1">
    <property type="protein sequence ID" value="ACRNAN_Path_832.g3174.t1"/>
    <property type="gene ID" value="ACRNAN_Path_832.g3174"/>
</dbReference>
<name>A0A914CCJ3_9BILA</name>
<dbReference type="InterPro" id="IPR051223">
    <property type="entry name" value="Polycystin"/>
</dbReference>
<evidence type="ECO:0000256" key="4">
    <source>
        <dbReference type="ARBA" id="ARBA00022989"/>
    </source>
</evidence>
<dbReference type="PANTHER" id="PTHR10877">
    <property type="entry name" value="POLYCYSTIN FAMILY MEMBER"/>
    <property type="match status" value="1"/>
</dbReference>